<dbReference type="AlphaFoldDB" id="A0A2U1CMG3"/>
<protein>
    <submittedName>
        <fullName evidence="1">Uncharacterized protein</fullName>
    </submittedName>
</protein>
<gene>
    <name evidence="1" type="ORF">C7440_1667</name>
</gene>
<organism evidence="1 2">
    <name type="scientific">Pusillimonas noertemannii</name>
    <dbReference type="NCBI Taxonomy" id="305977"/>
    <lineage>
        <taxon>Bacteria</taxon>
        <taxon>Pseudomonadati</taxon>
        <taxon>Pseudomonadota</taxon>
        <taxon>Betaproteobacteria</taxon>
        <taxon>Burkholderiales</taxon>
        <taxon>Alcaligenaceae</taxon>
        <taxon>Pusillimonas</taxon>
    </lineage>
</organism>
<proteinExistence type="predicted"/>
<comment type="caution">
    <text evidence="1">The sequence shown here is derived from an EMBL/GenBank/DDBJ whole genome shotgun (WGS) entry which is preliminary data.</text>
</comment>
<accession>A0A2U1CMG3</accession>
<keyword evidence="2" id="KW-1185">Reference proteome</keyword>
<evidence type="ECO:0000313" key="2">
    <source>
        <dbReference type="Proteomes" id="UP000246145"/>
    </source>
</evidence>
<dbReference type="RefSeq" id="WP_116518167.1">
    <property type="nucleotide sequence ID" value="NZ_JACCEX010000002.1"/>
</dbReference>
<dbReference type="OrthoDB" id="9135870at2"/>
<name>A0A2U1CMG3_9BURK</name>
<sequence>MATLDELAARFSEKEREAGNILGDEAVKAQALAATLFYYGYGYLTSAPETVDGETEISDSEWALIRPLFLLYVERETALQLEASRGLGLDVFGRSASEIAADINAMEAEMPRRAFYQPIITV</sequence>
<evidence type="ECO:0000313" key="1">
    <source>
        <dbReference type="EMBL" id="PVY62174.1"/>
    </source>
</evidence>
<reference evidence="1 2" key="1">
    <citation type="submission" date="2018-04" db="EMBL/GenBank/DDBJ databases">
        <title>Genomic Encyclopedia of Type Strains, Phase IV (KMG-IV): sequencing the most valuable type-strain genomes for metagenomic binning, comparative biology and taxonomic classification.</title>
        <authorList>
            <person name="Goeker M."/>
        </authorList>
    </citation>
    <scope>NUCLEOTIDE SEQUENCE [LARGE SCALE GENOMIC DNA]</scope>
    <source>
        <strain evidence="1 2">DSM 10065</strain>
    </source>
</reference>
<dbReference type="EMBL" id="QEKO01000002">
    <property type="protein sequence ID" value="PVY62174.1"/>
    <property type="molecule type" value="Genomic_DNA"/>
</dbReference>
<dbReference type="Proteomes" id="UP000246145">
    <property type="component" value="Unassembled WGS sequence"/>
</dbReference>